<dbReference type="Gramene" id="GBG74669">
    <property type="protein sequence ID" value="GBG74669"/>
    <property type="gene ID" value="CBR_g19077"/>
</dbReference>
<dbReference type="Proteomes" id="UP000265515">
    <property type="component" value="Unassembled WGS sequence"/>
</dbReference>
<dbReference type="PROSITE" id="PS50213">
    <property type="entry name" value="FAS1"/>
    <property type="match status" value="1"/>
</dbReference>
<feature type="chain" id="PRO_5017468831" description="FAS1 domain-containing protein" evidence="1">
    <location>
        <begin position="27"/>
        <end position="211"/>
    </location>
</feature>
<evidence type="ECO:0000313" key="3">
    <source>
        <dbReference type="EMBL" id="GBG74669.1"/>
    </source>
</evidence>
<dbReference type="Gene3D" id="2.30.180.10">
    <property type="entry name" value="FAS1 domain"/>
    <property type="match status" value="1"/>
</dbReference>
<evidence type="ECO:0000313" key="4">
    <source>
        <dbReference type="Proteomes" id="UP000265515"/>
    </source>
</evidence>
<dbReference type="EMBL" id="BFEA01000208">
    <property type="protein sequence ID" value="GBG74669.1"/>
    <property type="molecule type" value="Genomic_DNA"/>
</dbReference>
<dbReference type="InterPro" id="IPR036378">
    <property type="entry name" value="FAS1_dom_sf"/>
</dbReference>
<name>A0A388KX85_CHABU</name>
<sequence>MAAPPSTSCVLLVAVLMSCSLSLCSSSNLLNILSTDRNFTILYNAFYQSGELQSLEERTQVNGTAFVFFAPIDGSFVDFGYEVMECITRQENFKNVFSQVLRYFQVTTIKRQVNTVQDLAAVAVDAKLWTVLGQPIQVFVSGTEVILANEDGTDQTVVTKAMVTDTNVTLIVLEKGVLLSSQVRNQIMNTCFPPPPESAPPSSMPIALPYY</sequence>
<reference evidence="3 4" key="1">
    <citation type="journal article" date="2018" name="Cell">
        <title>The Chara Genome: Secondary Complexity and Implications for Plant Terrestrialization.</title>
        <authorList>
            <person name="Nishiyama T."/>
            <person name="Sakayama H."/>
            <person name="Vries J.D."/>
            <person name="Buschmann H."/>
            <person name="Saint-Marcoux D."/>
            <person name="Ullrich K.K."/>
            <person name="Haas F.B."/>
            <person name="Vanderstraeten L."/>
            <person name="Becker D."/>
            <person name="Lang D."/>
            <person name="Vosolsobe S."/>
            <person name="Rombauts S."/>
            <person name="Wilhelmsson P.K.I."/>
            <person name="Janitza P."/>
            <person name="Kern R."/>
            <person name="Heyl A."/>
            <person name="Rumpler F."/>
            <person name="Villalobos L.I.A.C."/>
            <person name="Clay J.M."/>
            <person name="Skokan R."/>
            <person name="Toyoda A."/>
            <person name="Suzuki Y."/>
            <person name="Kagoshima H."/>
            <person name="Schijlen E."/>
            <person name="Tajeshwar N."/>
            <person name="Catarino B."/>
            <person name="Hetherington A.J."/>
            <person name="Saltykova A."/>
            <person name="Bonnot C."/>
            <person name="Breuninger H."/>
            <person name="Symeonidi A."/>
            <person name="Radhakrishnan G.V."/>
            <person name="Van Nieuwerburgh F."/>
            <person name="Deforce D."/>
            <person name="Chang C."/>
            <person name="Karol K.G."/>
            <person name="Hedrich R."/>
            <person name="Ulvskov P."/>
            <person name="Glockner G."/>
            <person name="Delwiche C.F."/>
            <person name="Petrasek J."/>
            <person name="Van de Peer Y."/>
            <person name="Friml J."/>
            <person name="Beilby M."/>
            <person name="Dolan L."/>
            <person name="Kohara Y."/>
            <person name="Sugano S."/>
            <person name="Fujiyama A."/>
            <person name="Delaux P.-M."/>
            <person name="Quint M."/>
            <person name="TheiBen G."/>
            <person name="Hagemann M."/>
            <person name="Harholt J."/>
            <person name="Dunand C."/>
            <person name="Zachgo S."/>
            <person name="Langdale J."/>
            <person name="Maumus F."/>
            <person name="Straeten D.V.D."/>
            <person name="Gould S.B."/>
            <person name="Rensing S.A."/>
        </authorList>
    </citation>
    <scope>NUCLEOTIDE SEQUENCE [LARGE SCALE GENOMIC DNA]</scope>
    <source>
        <strain evidence="3 4">S276</strain>
    </source>
</reference>
<evidence type="ECO:0000256" key="1">
    <source>
        <dbReference type="SAM" id="SignalP"/>
    </source>
</evidence>
<keyword evidence="1" id="KW-0732">Signal</keyword>
<comment type="caution">
    <text evidence="3">The sequence shown here is derived from an EMBL/GenBank/DDBJ whole genome shotgun (WGS) entry which is preliminary data.</text>
</comment>
<dbReference type="AlphaFoldDB" id="A0A388KX85"/>
<keyword evidence="4" id="KW-1185">Reference proteome</keyword>
<evidence type="ECO:0000259" key="2">
    <source>
        <dbReference type="PROSITE" id="PS50213"/>
    </source>
</evidence>
<dbReference type="SUPFAM" id="SSF82153">
    <property type="entry name" value="FAS1 domain"/>
    <property type="match status" value="1"/>
</dbReference>
<accession>A0A388KX85</accession>
<organism evidence="3 4">
    <name type="scientific">Chara braunii</name>
    <name type="common">Braun's stonewort</name>
    <dbReference type="NCBI Taxonomy" id="69332"/>
    <lineage>
        <taxon>Eukaryota</taxon>
        <taxon>Viridiplantae</taxon>
        <taxon>Streptophyta</taxon>
        <taxon>Charophyceae</taxon>
        <taxon>Charales</taxon>
        <taxon>Characeae</taxon>
        <taxon>Chara</taxon>
    </lineage>
</organism>
<gene>
    <name evidence="3" type="ORF">CBR_g19077</name>
</gene>
<protein>
    <recommendedName>
        <fullName evidence="2">FAS1 domain-containing protein</fullName>
    </recommendedName>
</protein>
<feature type="signal peptide" evidence="1">
    <location>
        <begin position="1"/>
        <end position="26"/>
    </location>
</feature>
<dbReference type="InterPro" id="IPR000782">
    <property type="entry name" value="FAS1_domain"/>
</dbReference>
<proteinExistence type="predicted"/>
<feature type="domain" description="FAS1" evidence="2">
    <location>
        <begin position="26"/>
        <end position="177"/>
    </location>
</feature>